<dbReference type="InterPro" id="IPR025715">
    <property type="entry name" value="FoP_C"/>
</dbReference>
<dbReference type="OMA" id="EMDSYWG"/>
<name>K0SHG7_THAOC</name>
<evidence type="ECO:0000256" key="2">
    <source>
        <dbReference type="SAM" id="MobiDB-lite"/>
    </source>
</evidence>
<proteinExistence type="predicted"/>
<reference evidence="4 5" key="1">
    <citation type="journal article" date="2012" name="Genome Biol.">
        <title>Genome and low-iron response of an oceanic diatom adapted to chronic iron limitation.</title>
        <authorList>
            <person name="Lommer M."/>
            <person name="Specht M."/>
            <person name="Roy A.S."/>
            <person name="Kraemer L."/>
            <person name="Andreson R."/>
            <person name="Gutowska M.A."/>
            <person name="Wolf J."/>
            <person name="Bergner S.V."/>
            <person name="Schilhabel M.B."/>
            <person name="Klostermeier U.C."/>
            <person name="Beiko R.G."/>
            <person name="Rosenstiel P."/>
            <person name="Hippler M."/>
            <person name="Laroche J."/>
        </authorList>
    </citation>
    <scope>NUCLEOTIDE SEQUENCE [LARGE SCALE GENOMIC DNA]</scope>
    <source>
        <strain evidence="4 5">CCMP1005</strain>
    </source>
</reference>
<feature type="domain" description="Chromatin target of PRMT1 protein C-terminal" evidence="3">
    <location>
        <begin position="10"/>
        <end position="99"/>
    </location>
</feature>
<dbReference type="eggNOG" id="ENOG502S92T">
    <property type="taxonomic scope" value="Eukaryota"/>
</dbReference>
<dbReference type="Pfam" id="PF13865">
    <property type="entry name" value="FoP_duplication"/>
    <property type="match status" value="1"/>
</dbReference>
<keyword evidence="5" id="KW-1185">Reference proteome</keyword>
<gene>
    <name evidence="4" type="ORF">THAOC_14834</name>
</gene>
<dbReference type="GO" id="GO:0003723">
    <property type="term" value="F:RNA binding"/>
    <property type="evidence" value="ECO:0007669"/>
    <property type="project" value="UniProtKB-KW"/>
</dbReference>
<evidence type="ECO:0000313" key="5">
    <source>
        <dbReference type="Proteomes" id="UP000266841"/>
    </source>
</evidence>
<keyword evidence="1" id="KW-0694">RNA-binding</keyword>
<organism evidence="4 5">
    <name type="scientific">Thalassiosira oceanica</name>
    <name type="common">Marine diatom</name>
    <dbReference type="NCBI Taxonomy" id="159749"/>
    <lineage>
        <taxon>Eukaryota</taxon>
        <taxon>Sar</taxon>
        <taxon>Stramenopiles</taxon>
        <taxon>Ochrophyta</taxon>
        <taxon>Bacillariophyta</taxon>
        <taxon>Coscinodiscophyceae</taxon>
        <taxon>Thalassiosirophycidae</taxon>
        <taxon>Thalassiosirales</taxon>
        <taxon>Thalassiosiraceae</taxon>
        <taxon>Thalassiosira</taxon>
    </lineage>
</organism>
<sequence>MHLVNSKPGYKRGGNKNSPNKRSQSGQAGGGRRRYSGGRGGRGRRNSGGGKSRDESKPKTAEELEAEMDEYWMKSGNKELANKKLDEDMDSYWAKKEEKGDAAEDAEGGAGEASTEEAKPAASEETAAS</sequence>
<feature type="compositionally biased region" description="Basic and acidic residues" evidence="2">
    <location>
        <begin position="51"/>
        <end position="62"/>
    </location>
</feature>
<feature type="region of interest" description="Disordered" evidence="2">
    <location>
        <begin position="1"/>
        <end position="70"/>
    </location>
</feature>
<protein>
    <recommendedName>
        <fullName evidence="3">Chromatin target of PRMT1 protein C-terminal domain-containing protein</fullName>
    </recommendedName>
</protein>
<comment type="caution">
    <text evidence="4">The sequence shown here is derived from an EMBL/GenBank/DDBJ whole genome shotgun (WGS) entry which is preliminary data.</text>
</comment>
<feature type="region of interest" description="Disordered" evidence="2">
    <location>
        <begin position="95"/>
        <end position="129"/>
    </location>
</feature>
<evidence type="ECO:0000256" key="1">
    <source>
        <dbReference type="ARBA" id="ARBA00022884"/>
    </source>
</evidence>
<dbReference type="OrthoDB" id="48682at2759"/>
<dbReference type="SMART" id="SM01218">
    <property type="entry name" value="FoP_duplication"/>
    <property type="match status" value="1"/>
</dbReference>
<accession>K0SHG7</accession>
<dbReference type="AlphaFoldDB" id="K0SHG7"/>
<evidence type="ECO:0000313" key="4">
    <source>
        <dbReference type="EMBL" id="EJK64429.1"/>
    </source>
</evidence>
<dbReference type="Proteomes" id="UP000266841">
    <property type="component" value="Unassembled WGS sequence"/>
</dbReference>
<feature type="compositionally biased region" description="Basic residues" evidence="2">
    <location>
        <begin position="31"/>
        <end position="45"/>
    </location>
</feature>
<dbReference type="EMBL" id="AGNL01017266">
    <property type="protein sequence ID" value="EJK64429.1"/>
    <property type="molecule type" value="Genomic_DNA"/>
</dbReference>
<evidence type="ECO:0000259" key="3">
    <source>
        <dbReference type="SMART" id="SM01218"/>
    </source>
</evidence>